<protein>
    <submittedName>
        <fullName evidence="2">Formate acetyltransferase</fullName>
    </submittedName>
</protein>
<comment type="caution">
    <text evidence="2">The sequence shown here is derived from an EMBL/GenBank/DDBJ whole genome shotgun (WGS) entry which is preliminary data.</text>
</comment>
<dbReference type="Pfam" id="PF02901">
    <property type="entry name" value="PFL-like"/>
    <property type="match status" value="1"/>
</dbReference>
<feature type="domain" description="PFL" evidence="1">
    <location>
        <begin position="1"/>
        <end position="96"/>
    </location>
</feature>
<feature type="non-terminal residue" evidence="2">
    <location>
        <position position="96"/>
    </location>
</feature>
<reference evidence="2 3" key="1">
    <citation type="submission" date="2021-03" db="EMBL/GenBank/DDBJ databases">
        <title>novel species isolated from a fishpond in China.</title>
        <authorList>
            <person name="Lu H."/>
            <person name="Cai Z."/>
        </authorList>
    </citation>
    <scope>NUCLEOTIDE SEQUENCE [LARGE SCALE GENOMIC DNA]</scope>
    <source>
        <strain evidence="2 3">H41</strain>
    </source>
</reference>
<accession>A0ABS3C9H0</accession>
<dbReference type="InterPro" id="IPR004184">
    <property type="entry name" value="PFL_dom"/>
</dbReference>
<sequence>DRDVYRTMACGIAGLSVAADSLSAIKYAKVTTIRDEDGLAIDFKVEGEYPQFGNNDARVDDIACDLVERFMKKIQKLRTYRNAVPTQSVLTITSNV</sequence>
<gene>
    <name evidence="2" type="ORF">J0A68_22640</name>
</gene>
<dbReference type="PANTHER" id="PTHR30191:SF0">
    <property type="entry name" value="FORMATE ACETYLTRANSFERASE 1"/>
    <property type="match status" value="1"/>
</dbReference>
<evidence type="ECO:0000313" key="2">
    <source>
        <dbReference type="EMBL" id="MBN7813758.1"/>
    </source>
</evidence>
<dbReference type="PANTHER" id="PTHR30191">
    <property type="entry name" value="FORMATE ACETYLTRANSFERASE"/>
    <property type="match status" value="1"/>
</dbReference>
<proteinExistence type="predicted"/>
<keyword evidence="3" id="KW-1185">Reference proteome</keyword>
<dbReference type="InterPro" id="IPR050244">
    <property type="entry name" value="Auton_GlycylRad_Cofactor"/>
</dbReference>
<evidence type="ECO:0000313" key="3">
    <source>
        <dbReference type="Proteomes" id="UP000664317"/>
    </source>
</evidence>
<dbReference type="EMBL" id="JAFKCT010000078">
    <property type="protein sequence ID" value="MBN7813758.1"/>
    <property type="molecule type" value="Genomic_DNA"/>
</dbReference>
<dbReference type="Gene3D" id="3.20.70.20">
    <property type="match status" value="1"/>
</dbReference>
<evidence type="ECO:0000259" key="1">
    <source>
        <dbReference type="PROSITE" id="PS51554"/>
    </source>
</evidence>
<organism evidence="2 3">
    <name type="scientific">Algoriphagus oliviformis</name>
    <dbReference type="NCBI Taxonomy" id="2811231"/>
    <lineage>
        <taxon>Bacteria</taxon>
        <taxon>Pseudomonadati</taxon>
        <taxon>Bacteroidota</taxon>
        <taxon>Cytophagia</taxon>
        <taxon>Cytophagales</taxon>
        <taxon>Cyclobacteriaceae</taxon>
        <taxon>Algoriphagus</taxon>
    </lineage>
</organism>
<dbReference type="PROSITE" id="PS51554">
    <property type="entry name" value="PFL"/>
    <property type="match status" value="1"/>
</dbReference>
<name>A0ABS3C9H0_9BACT</name>
<dbReference type="Proteomes" id="UP000664317">
    <property type="component" value="Unassembled WGS sequence"/>
</dbReference>
<feature type="non-terminal residue" evidence="2">
    <location>
        <position position="1"/>
    </location>
</feature>
<dbReference type="SUPFAM" id="SSF51998">
    <property type="entry name" value="PFL-like glycyl radical enzymes"/>
    <property type="match status" value="1"/>
</dbReference>